<sequence length="43" mass="4913">MKVSLRVFDPGPVIMDVKIYGFVHIIIIWPSLKTGKLFIVGFH</sequence>
<evidence type="ECO:0000313" key="2">
    <source>
        <dbReference type="Proteomes" id="UP000230607"/>
    </source>
</evidence>
<protein>
    <submittedName>
        <fullName evidence="1">Uncharacterized protein</fullName>
    </submittedName>
</protein>
<keyword evidence="2" id="KW-1185">Reference proteome</keyword>
<dbReference type="AlphaFoldDB" id="A0A2H1FGH4"/>
<name>A0A2H1FGH4_9ARCH</name>
<evidence type="ECO:0000313" key="1">
    <source>
        <dbReference type="EMBL" id="SMH71844.1"/>
    </source>
</evidence>
<accession>A0A2H1FGH4</accession>
<gene>
    <name evidence="1" type="ORF">NCS_11656</name>
</gene>
<organism evidence="1 2">
    <name type="scientific">Candidatus Nitrosotalea okcheonensis</name>
    <dbReference type="NCBI Taxonomy" id="1903276"/>
    <lineage>
        <taxon>Archaea</taxon>
        <taxon>Nitrososphaerota</taxon>
        <taxon>Nitrososphaeria</taxon>
        <taxon>Nitrosotaleales</taxon>
        <taxon>Nitrosotaleaceae</taxon>
        <taxon>Nitrosotalea</taxon>
    </lineage>
</organism>
<proteinExistence type="predicted"/>
<reference evidence="2" key="1">
    <citation type="submission" date="2017-03" db="EMBL/GenBank/DDBJ databases">
        <authorList>
            <person name="Herbold C."/>
        </authorList>
    </citation>
    <scope>NUCLEOTIDE SEQUENCE [LARGE SCALE GENOMIC DNA]</scope>
</reference>
<dbReference type="Proteomes" id="UP000230607">
    <property type="component" value="Chromosome 1"/>
</dbReference>
<dbReference type="EMBL" id="LT841358">
    <property type="protein sequence ID" value="SMH71844.1"/>
    <property type="molecule type" value="Genomic_DNA"/>
</dbReference>